<feature type="compositionally biased region" description="Polar residues" evidence="11">
    <location>
        <begin position="797"/>
        <end position="806"/>
    </location>
</feature>
<feature type="compositionally biased region" description="Basic and acidic residues" evidence="11">
    <location>
        <begin position="764"/>
        <end position="773"/>
    </location>
</feature>
<dbReference type="GO" id="GO:0003777">
    <property type="term" value="F:microtubule motor activity"/>
    <property type="evidence" value="ECO:0007669"/>
    <property type="project" value="InterPro"/>
</dbReference>
<dbReference type="PRINTS" id="PR00380">
    <property type="entry name" value="KINESINHEAVY"/>
</dbReference>
<keyword evidence="6 9" id="KW-0505">Motor protein</keyword>
<evidence type="ECO:0000259" key="12">
    <source>
        <dbReference type="PROSITE" id="PS50067"/>
    </source>
</evidence>
<dbReference type="SMART" id="SM00129">
    <property type="entry name" value="KISc"/>
    <property type="match status" value="1"/>
</dbReference>
<dbReference type="InterPro" id="IPR001752">
    <property type="entry name" value="Kinesin_motor_dom"/>
</dbReference>
<feature type="compositionally biased region" description="Basic and acidic residues" evidence="11">
    <location>
        <begin position="180"/>
        <end position="206"/>
    </location>
</feature>
<dbReference type="GO" id="GO:0007018">
    <property type="term" value="P:microtubule-based movement"/>
    <property type="evidence" value="ECO:0007669"/>
    <property type="project" value="InterPro"/>
</dbReference>
<dbReference type="GO" id="GO:0007019">
    <property type="term" value="P:microtubule depolymerization"/>
    <property type="evidence" value="ECO:0007669"/>
    <property type="project" value="TreeGrafter"/>
</dbReference>
<evidence type="ECO:0000256" key="4">
    <source>
        <dbReference type="ARBA" id="ARBA00022741"/>
    </source>
</evidence>
<evidence type="ECO:0000256" key="9">
    <source>
        <dbReference type="PROSITE-ProRule" id="PRU00283"/>
    </source>
</evidence>
<evidence type="ECO:0000313" key="14">
    <source>
        <dbReference type="EMBL" id="CAD8432069.1"/>
    </source>
</evidence>
<keyword evidence="7" id="KW-0206">Cytoskeleton</keyword>
<evidence type="ECO:0000259" key="13">
    <source>
        <dbReference type="PROSITE" id="PS50105"/>
    </source>
</evidence>
<feature type="region of interest" description="Disordered" evidence="11">
    <location>
        <begin position="106"/>
        <end position="220"/>
    </location>
</feature>
<dbReference type="PANTHER" id="PTHR47971">
    <property type="entry name" value="KINESIN-RELATED PROTEIN 6"/>
    <property type="match status" value="1"/>
</dbReference>
<evidence type="ECO:0000256" key="5">
    <source>
        <dbReference type="ARBA" id="ARBA00022840"/>
    </source>
</evidence>
<dbReference type="SUPFAM" id="SSF47769">
    <property type="entry name" value="SAM/Pointed domain"/>
    <property type="match status" value="1"/>
</dbReference>
<evidence type="ECO:0000256" key="7">
    <source>
        <dbReference type="ARBA" id="ARBA00023212"/>
    </source>
</evidence>
<dbReference type="InterPro" id="IPR013761">
    <property type="entry name" value="SAM/pointed_sf"/>
</dbReference>
<keyword evidence="3" id="KW-0493">Microtubule</keyword>
<sequence length="1038" mass="112189">MPVASVLTRNDGNAPSANGRVRQWLSRAGLGEYRENFAGASEREFAALGMVDFAQFGVVDIAHKQTLFRLIKNLNAEGVVFEKNPNNLRASLLDVDAAEHDEFLLSPLAKRDPRDGSSARNDDHFAPSPAEDDPRISEKNRTTEEKDEIPEKPLEHLRRLSRESRVKDIVSAEQNVTNVSRRDGSSADEDVSREGDPSSHVLRDPAKTPFVANGRSVDGMNDDEIADTPPLATLPLDQPRIRVVVRKRPLNAKELAREEEDVVTVDRRGVTDADEKEKKTAPSSVTVWEPKTKVDLTQYTEEHLFSFDDVFPEDVSNDEVYRTTVAPLVGTVFDKCKVTCFAYGQTGSGKTYTMNPLPIRAAREILGELSRRRRLESDGSSASNVTNLALHVSFFEIYGGKVYDLLNGRAKLVIREDARSQMCVVGLKEFEVADVRLVEQLIKHGTAARCVGSTGANAESSRSHAIMQFVLKRSSDGVDDDDAESKRRVPASVVARRLRNAAGANHERIHGKFSFIDLAGSERGADTSENDRQTRIEGAEINKSLLALKECIRALDRGTGHVPFRGSKLTEVLRDSFMGNSRTVMIANVSPATGSCEHTLNTLRYAYRVKELRDGGKDGEPSKTEANASRATRFAADGVTPVGVSASEKEKESEKKEKESSLPSDKEKTSGSAFDPRVAAKAAAARVRDATRKSAELEQEKAAEKKRGAASFLTKGGGAGGGATAGVTVNALLSPRRSSSSRERPKSAAPGGFLSARLGGERGSPTKEKERPSRISSVGVASRARPQTARVGGASYGAQSGNNSLAATARRESLVHGARKNALQTDPRVTAFDPVRSGGEPIRGSGPVSTGSGPGLETLNEARRTETSVKEATNGDARRSESRKAPAKDSATAEKHTPAAPAVPAGNDLTKKTLVPLSGSALAAAKAHAHLQGVGPPVDVEEMTKAHDELINVILEEEEAVIAAHRASIENAMALVKREMSLLAEVDKPGSAIDVYVEHLADVLEKKQRDIQDLRDKVRAFKTHLKEEEVLSKAVGLH</sequence>
<dbReference type="PROSITE" id="PS00411">
    <property type="entry name" value="KINESIN_MOTOR_1"/>
    <property type="match status" value="1"/>
</dbReference>
<feature type="compositionally biased region" description="Basic and acidic residues" evidence="11">
    <location>
        <begin position="132"/>
        <end position="170"/>
    </location>
</feature>
<evidence type="ECO:0000256" key="8">
    <source>
        <dbReference type="ARBA" id="ARBA00061030"/>
    </source>
</evidence>
<name>A0A7S0CUD2_MICPS</name>
<dbReference type="CDD" id="cd01367">
    <property type="entry name" value="KISc_KIF2_like"/>
    <property type="match status" value="1"/>
</dbReference>
<proteinExistence type="inferred from homology"/>
<feature type="compositionally biased region" description="Gly residues" evidence="11">
    <location>
        <begin position="715"/>
        <end position="724"/>
    </location>
</feature>
<feature type="compositionally biased region" description="Basic and acidic residues" evidence="11">
    <location>
        <begin position="686"/>
        <end position="707"/>
    </location>
</feature>
<dbReference type="Pfam" id="PF00225">
    <property type="entry name" value="Kinesin"/>
    <property type="match status" value="1"/>
</dbReference>
<organism evidence="14">
    <name type="scientific">Micromonas pusilla</name>
    <name type="common">Picoplanktonic green alga</name>
    <name type="synonym">Chromulina pusilla</name>
    <dbReference type="NCBI Taxonomy" id="38833"/>
    <lineage>
        <taxon>Eukaryota</taxon>
        <taxon>Viridiplantae</taxon>
        <taxon>Chlorophyta</taxon>
        <taxon>Mamiellophyceae</taxon>
        <taxon>Mamiellales</taxon>
        <taxon>Mamiellaceae</taxon>
        <taxon>Micromonas</taxon>
    </lineage>
</organism>
<dbReference type="Gene3D" id="3.40.850.10">
    <property type="entry name" value="Kinesin motor domain"/>
    <property type="match status" value="1"/>
</dbReference>
<keyword evidence="4 9" id="KW-0547">Nucleotide-binding</keyword>
<feature type="compositionally biased region" description="Basic and acidic residues" evidence="11">
    <location>
        <begin position="647"/>
        <end position="669"/>
    </location>
</feature>
<dbReference type="EMBL" id="HBEN01002211">
    <property type="protein sequence ID" value="CAD8432069.1"/>
    <property type="molecule type" value="Transcribed_RNA"/>
</dbReference>
<evidence type="ECO:0000256" key="3">
    <source>
        <dbReference type="ARBA" id="ARBA00022701"/>
    </source>
</evidence>
<dbReference type="InterPro" id="IPR001660">
    <property type="entry name" value="SAM"/>
</dbReference>
<dbReference type="FunFam" id="3.40.850.10:FF:000012">
    <property type="entry name" value="Kinesin-like protein"/>
    <property type="match status" value="1"/>
</dbReference>
<feature type="domain" description="Kinesin motor" evidence="12">
    <location>
        <begin position="240"/>
        <end position="612"/>
    </location>
</feature>
<evidence type="ECO:0000256" key="6">
    <source>
        <dbReference type="ARBA" id="ARBA00023175"/>
    </source>
</evidence>
<keyword evidence="5 9" id="KW-0067">ATP-binding</keyword>
<dbReference type="PANTHER" id="PTHR47971:SF8">
    <property type="entry name" value="KINESIN-LIKE PROTEIN"/>
    <property type="match status" value="1"/>
</dbReference>
<evidence type="ECO:0008006" key="15">
    <source>
        <dbReference type="Google" id="ProtNLM"/>
    </source>
</evidence>
<comment type="similarity">
    <text evidence="8">Belongs to the TRAFAC class myosin-kinesin ATPase superfamily. Kinesin family. KIN-13 subfamily.</text>
</comment>
<evidence type="ECO:0000256" key="10">
    <source>
        <dbReference type="SAM" id="Coils"/>
    </source>
</evidence>
<comment type="subcellular location">
    <subcellularLocation>
        <location evidence="1">Cytoplasm</location>
        <location evidence="1">Cytoskeleton</location>
    </subcellularLocation>
</comment>
<keyword evidence="10" id="KW-0175">Coiled coil</keyword>
<dbReference type="GO" id="GO:1903338">
    <property type="term" value="P:regulation of cell wall organization or biogenesis"/>
    <property type="evidence" value="ECO:0007669"/>
    <property type="project" value="UniProtKB-ARBA"/>
</dbReference>
<keyword evidence="2" id="KW-0963">Cytoplasm</keyword>
<protein>
    <recommendedName>
        <fullName evidence="15">Kinesin-like protein</fullName>
    </recommendedName>
</protein>
<feature type="compositionally biased region" description="Basic and acidic residues" evidence="11">
    <location>
        <begin position="860"/>
        <end position="869"/>
    </location>
</feature>
<dbReference type="InterPro" id="IPR027640">
    <property type="entry name" value="Kinesin-like_fam"/>
</dbReference>
<dbReference type="GO" id="GO:0005524">
    <property type="term" value="F:ATP binding"/>
    <property type="evidence" value="ECO:0007669"/>
    <property type="project" value="UniProtKB-UniRule"/>
</dbReference>
<dbReference type="PROSITE" id="PS50105">
    <property type="entry name" value="SAM_DOMAIN"/>
    <property type="match status" value="1"/>
</dbReference>
<evidence type="ECO:0000256" key="2">
    <source>
        <dbReference type="ARBA" id="ARBA00022490"/>
    </source>
</evidence>
<dbReference type="SUPFAM" id="SSF52540">
    <property type="entry name" value="P-loop containing nucleoside triphosphate hydrolases"/>
    <property type="match status" value="1"/>
</dbReference>
<feature type="compositionally biased region" description="Low complexity" evidence="11">
    <location>
        <begin position="725"/>
        <end position="738"/>
    </location>
</feature>
<evidence type="ECO:0000256" key="11">
    <source>
        <dbReference type="SAM" id="MobiDB-lite"/>
    </source>
</evidence>
<dbReference type="InterPro" id="IPR036961">
    <property type="entry name" value="Kinesin_motor_dom_sf"/>
</dbReference>
<feature type="compositionally biased region" description="Basic and acidic residues" evidence="11">
    <location>
        <begin position="876"/>
        <end position="897"/>
    </location>
</feature>
<dbReference type="GO" id="GO:0008017">
    <property type="term" value="F:microtubule binding"/>
    <property type="evidence" value="ECO:0007669"/>
    <property type="project" value="InterPro"/>
</dbReference>
<feature type="compositionally biased region" description="Basic and acidic residues" evidence="11">
    <location>
        <begin position="613"/>
        <end position="623"/>
    </location>
</feature>
<feature type="coiled-coil region" evidence="10">
    <location>
        <begin position="940"/>
        <end position="1024"/>
    </location>
</feature>
<dbReference type="PROSITE" id="PS50067">
    <property type="entry name" value="KINESIN_MOTOR_2"/>
    <property type="match status" value="1"/>
</dbReference>
<dbReference type="InterPro" id="IPR027417">
    <property type="entry name" value="P-loop_NTPase"/>
</dbReference>
<evidence type="ECO:0000256" key="1">
    <source>
        <dbReference type="ARBA" id="ARBA00004245"/>
    </source>
</evidence>
<feature type="compositionally biased region" description="Basic and acidic residues" evidence="11">
    <location>
        <begin position="106"/>
        <end position="125"/>
    </location>
</feature>
<dbReference type="AlphaFoldDB" id="A0A7S0CUD2"/>
<gene>
    <name evidence="14" type="ORF">MSP1401_LOCUS1803</name>
</gene>
<dbReference type="GO" id="GO:0005874">
    <property type="term" value="C:microtubule"/>
    <property type="evidence" value="ECO:0007669"/>
    <property type="project" value="UniProtKB-KW"/>
</dbReference>
<feature type="region of interest" description="Disordered" evidence="11">
    <location>
        <begin position="613"/>
        <end position="909"/>
    </location>
</feature>
<reference evidence="14" key="1">
    <citation type="submission" date="2021-01" db="EMBL/GenBank/DDBJ databases">
        <authorList>
            <person name="Corre E."/>
            <person name="Pelletier E."/>
            <person name="Niang G."/>
            <person name="Scheremetjew M."/>
            <person name="Finn R."/>
            <person name="Kale V."/>
            <person name="Holt S."/>
            <person name="Cochrane G."/>
            <person name="Meng A."/>
            <person name="Brown T."/>
            <person name="Cohen L."/>
        </authorList>
    </citation>
    <scope>NUCLEOTIDE SEQUENCE</scope>
    <source>
        <strain evidence="14">CCAC1681</strain>
    </source>
</reference>
<feature type="domain" description="SAM" evidence="13">
    <location>
        <begin position="16"/>
        <end position="77"/>
    </location>
</feature>
<accession>A0A7S0CUD2</accession>
<dbReference type="InterPro" id="IPR019821">
    <property type="entry name" value="Kinesin_motor_CS"/>
</dbReference>
<feature type="binding site" evidence="9">
    <location>
        <begin position="344"/>
        <end position="351"/>
    </location>
    <ligand>
        <name>ATP</name>
        <dbReference type="ChEBI" id="CHEBI:30616"/>
    </ligand>
</feature>